<feature type="compositionally biased region" description="Pro residues" evidence="3">
    <location>
        <begin position="644"/>
        <end position="659"/>
    </location>
</feature>
<dbReference type="AlphaFoldDB" id="A0A8C1U395"/>
<evidence type="ECO:0000256" key="2">
    <source>
        <dbReference type="ARBA" id="ARBA00022737"/>
    </source>
</evidence>
<evidence type="ECO:0000256" key="1">
    <source>
        <dbReference type="ARBA" id="ARBA00022729"/>
    </source>
</evidence>
<dbReference type="InterPro" id="IPR001791">
    <property type="entry name" value="Laminin_G"/>
</dbReference>
<feature type="region of interest" description="Disordered" evidence="3">
    <location>
        <begin position="549"/>
        <end position="692"/>
    </location>
</feature>
<organism evidence="5 6">
    <name type="scientific">Cyprinus carpio</name>
    <name type="common">Common carp</name>
    <dbReference type="NCBI Taxonomy" id="7962"/>
    <lineage>
        <taxon>Eukaryota</taxon>
        <taxon>Metazoa</taxon>
        <taxon>Chordata</taxon>
        <taxon>Craniata</taxon>
        <taxon>Vertebrata</taxon>
        <taxon>Euteleostomi</taxon>
        <taxon>Actinopterygii</taxon>
        <taxon>Neopterygii</taxon>
        <taxon>Teleostei</taxon>
        <taxon>Ostariophysi</taxon>
        <taxon>Cypriniformes</taxon>
        <taxon>Cyprinidae</taxon>
        <taxon>Cyprininae</taxon>
        <taxon>Cyprinus</taxon>
    </lineage>
</organism>
<keyword evidence="1" id="KW-0732">Signal</keyword>
<dbReference type="InterPro" id="IPR008160">
    <property type="entry name" value="Collagen"/>
</dbReference>
<dbReference type="SMART" id="SM00210">
    <property type="entry name" value="TSPN"/>
    <property type="match status" value="1"/>
</dbReference>
<sequence length="692" mass="71530">STGLHAHIMPYSSMSHLQTDQTLCPQTKDGTGLFPGNVCMTFILDRAIIGVFVLAYFKSGVVFNFKPLEVSVFPMWLPEELAFSATYGMNGSTLNKSWNLWQIQDLTANEQLAVRLNGEALSVEFSYRTQENKLKTAIFPYQTLLFNSQWHKILLLVKKGSVSLITDCIATDSQQLETRGQVNLDRFTHIGKLKQNSAIAVSVNFFSYTYFLFHGERGDTGEDGSAGPDGDPGKPGSAGLPGSPGADVRKRLLSDTNFFFFFFFSDVKCPNACPPGVPGHPGLPGMKVSFPGEEGDQGATGEVGAQGKTGPQGIRGATGMIGTIGETGDRGQRGGMGETGPKGEQTFVSFQTAPICVFFQGLPGVDGREGIPGMPGAKGAAGKPGSPGEVGLQGLPVSLTVVKKKSIRYMNCHDDCEEGQKCLPENKKGPKGDLGLPGLPGPPGLPGIKGDRVRMSLPSTQNFLFKLLFVGNQGDPGNRGPEGARGQPGIEGPPGSPGPRGMQGNRGAPGPRGTQGPAVSGDRSHSLAHLVFAISEQLAQLAASLRRPESGAVGLPGRPGPPGPSGPQGDSGFPGHAGARGLPGLKGPPGLMGLKGPKGEMGDRGDRGPTVRGTKGMPGPPGLPGEPGKPGYGQDGRDGERGPPGAPGQPGVPGPPGSAGPPGYCDPSACNLSAGAAHQSLEDSSIKGPGGN</sequence>
<dbReference type="PANTHER" id="PTHR24637">
    <property type="entry name" value="COLLAGEN"/>
    <property type="match status" value="1"/>
</dbReference>
<dbReference type="InterPro" id="IPR048287">
    <property type="entry name" value="TSPN-like_N"/>
</dbReference>
<name>A0A8C1U395_CYPCA</name>
<feature type="domain" description="Thrombospondin-like N-terminal" evidence="4">
    <location>
        <begin position="45"/>
        <end position="203"/>
    </location>
</feature>
<keyword evidence="2" id="KW-0677">Repeat</keyword>
<reference evidence="5" key="1">
    <citation type="submission" date="2025-08" db="UniProtKB">
        <authorList>
            <consortium name="Ensembl"/>
        </authorList>
    </citation>
    <scope>IDENTIFICATION</scope>
</reference>
<protein>
    <submittedName>
        <fullName evidence="5">Collagen, type IX, alpha 1b</fullName>
    </submittedName>
</protein>
<evidence type="ECO:0000256" key="3">
    <source>
        <dbReference type="SAM" id="MobiDB-lite"/>
    </source>
</evidence>
<feature type="region of interest" description="Disordered" evidence="3">
    <location>
        <begin position="473"/>
        <end position="524"/>
    </location>
</feature>
<evidence type="ECO:0000313" key="5">
    <source>
        <dbReference type="Ensembl" id="ENSCCRP00015030905.1"/>
    </source>
</evidence>
<feature type="region of interest" description="Disordered" evidence="3">
    <location>
        <begin position="219"/>
        <end position="247"/>
    </location>
</feature>
<feature type="compositionally biased region" description="Basic and acidic residues" evidence="3">
    <location>
        <begin position="597"/>
        <end position="609"/>
    </location>
</feature>
<evidence type="ECO:0000313" key="6">
    <source>
        <dbReference type="Proteomes" id="UP000694700"/>
    </source>
</evidence>
<dbReference type="PANTHER" id="PTHR24637:SF377">
    <property type="entry name" value="COLLAGEN TYPE IX ALPHA 1 CHAIN"/>
    <property type="match status" value="1"/>
</dbReference>
<feature type="compositionally biased region" description="Low complexity" evidence="3">
    <location>
        <begin position="582"/>
        <end position="595"/>
    </location>
</feature>
<feature type="compositionally biased region" description="Low complexity" evidence="3">
    <location>
        <begin position="234"/>
        <end position="246"/>
    </location>
</feature>
<dbReference type="SUPFAM" id="SSF49899">
    <property type="entry name" value="Concanavalin A-like lectins/glucanases"/>
    <property type="match status" value="1"/>
</dbReference>
<dbReference type="Gene3D" id="2.60.120.200">
    <property type="match status" value="1"/>
</dbReference>
<proteinExistence type="predicted"/>
<dbReference type="Proteomes" id="UP000694700">
    <property type="component" value="Unplaced"/>
</dbReference>
<dbReference type="Ensembl" id="ENSCCRT00015031982.1">
    <property type="protein sequence ID" value="ENSCCRP00015030905.1"/>
    <property type="gene ID" value="ENSCCRG00015012971.1"/>
</dbReference>
<feature type="region of interest" description="Disordered" evidence="3">
    <location>
        <begin position="294"/>
        <end position="335"/>
    </location>
</feature>
<dbReference type="InterPro" id="IPR013320">
    <property type="entry name" value="ConA-like_dom_sf"/>
</dbReference>
<evidence type="ECO:0000259" key="4">
    <source>
        <dbReference type="SMART" id="SM00210"/>
    </source>
</evidence>
<feature type="region of interest" description="Disordered" evidence="3">
    <location>
        <begin position="423"/>
        <end position="443"/>
    </location>
</feature>
<dbReference type="Pfam" id="PF02210">
    <property type="entry name" value="Laminin_G_2"/>
    <property type="match status" value="1"/>
</dbReference>
<dbReference type="Pfam" id="PF01391">
    <property type="entry name" value="Collagen"/>
    <property type="match status" value="4"/>
</dbReference>
<accession>A0A8C1U395</accession>